<dbReference type="Pfam" id="PF00512">
    <property type="entry name" value="HisKA"/>
    <property type="match status" value="1"/>
</dbReference>
<reference evidence="10" key="1">
    <citation type="submission" date="2018-12" db="EMBL/GenBank/DDBJ databases">
        <title>Tengunoibacter tsumagoiensis gen. nov., sp. nov., Dictyobacter kobayashii sp. nov., D. alpinus sp. nov., and D. joshuensis sp. nov. and description of Dictyobacteraceae fam. nov. within the order Ktedonobacterales isolated from Tengu-no-mugimeshi.</title>
        <authorList>
            <person name="Wang C.M."/>
            <person name="Zheng Y."/>
            <person name="Sakai Y."/>
            <person name="Toyoda A."/>
            <person name="Minakuchi Y."/>
            <person name="Abe K."/>
            <person name="Yokota A."/>
            <person name="Yabe S."/>
        </authorList>
    </citation>
    <scope>NUCLEOTIDE SEQUENCE [LARGE SCALE GENOMIC DNA]</scope>
    <source>
        <strain evidence="10">Uno11</strain>
    </source>
</reference>
<organism evidence="9 10">
    <name type="scientific">Dictyobacter kobayashii</name>
    <dbReference type="NCBI Taxonomy" id="2014872"/>
    <lineage>
        <taxon>Bacteria</taxon>
        <taxon>Bacillati</taxon>
        <taxon>Chloroflexota</taxon>
        <taxon>Ktedonobacteria</taxon>
        <taxon>Ktedonobacterales</taxon>
        <taxon>Dictyobacteraceae</taxon>
        <taxon>Dictyobacter</taxon>
    </lineage>
</organism>
<dbReference type="SMART" id="SM00091">
    <property type="entry name" value="PAS"/>
    <property type="match status" value="1"/>
</dbReference>
<dbReference type="SUPFAM" id="SSF47384">
    <property type="entry name" value="Homodimeric domain of signal transducing histidine kinase"/>
    <property type="match status" value="1"/>
</dbReference>
<dbReference type="PANTHER" id="PTHR43547">
    <property type="entry name" value="TWO-COMPONENT HISTIDINE KINASE"/>
    <property type="match status" value="1"/>
</dbReference>
<dbReference type="CDD" id="cd00082">
    <property type="entry name" value="HisKA"/>
    <property type="match status" value="1"/>
</dbReference>
<dbReference type="PROSITE" id="PS50112">
    <property type="entry name" value="PAS"/>
    <property type="match status" value="1"/>
</dbReference>
<evidence type="ECO:0000256" key="4">
    <source>
        <dbReference type="ARBA" id="ARBA00022679"/>
    </source>
</evidence>
<dbReference type="InterPro" id="IPR003661">
    <property type="entry name" value="HisK_dim/P_dom"/>
</dbReference>
<dbReference type="SUPFAM" id="SSF55785">
    <property type="entry name" value="PYP-like sensor domain (PAS domain)"/>
    <property type="match status" value="1"/>
</dbReference>
<dbReference type="PANTHER" id="PTHR43547:SF2">
    <property type="entry name" value="HYBRID SIGNAL TRANSDUCTION HISTIDINE KINASE C"/>
    <property type="match status" value="1"/>
</dbReference>
<dbReference type="InterPro" id="IPR005467">
    <property type="entry name" value="His_kinase_dom"/>
</dbReference>
<comment type="caution">
    <text evidence="9">The sequence shown here is derived from an EMBL/GenBank/DDBJ whole genome shotgun (WGS) entry which is preliminary data.</text>
</comment>
<dbReference type="NCBIfam" id="TIGR00229">
    <property type="entry name" value="sensory_box"/>
    <property type="match status" value="1"/>
</dbReference>
<dbReference type="InterPro" id="IPR003594">
    <property type="entry name" value="HATPase_dom"/>
</dbReference>
<keyword evidence="5" id="KW-0418">Kinase</keyword>
<dbReference type="EMBL" id="BIFS01000002">
    <property type="protein sequence ID" value="GCE23685.1"/>
    <property type="molecule type" value="Genomic_DNA"/>
</dbReference>
<dbReference type="Pfam" id="PF13426">
    <property type="entry name" value="PAS_9"/>
    <property type="match status" value="1"/>
</dbReference>
<keyword evidence="4" id="KW-0808">Transferase</keyword>
<keyword evidence="6" id="KW-0902">Two-component regulatory system</keyword>
<dbReference type="SUPFAM" id="SSF55874">
    <property type="entry name" value="ATPase domain of HSP90 chaperone/DNA topoisomerase II/histidine kinase"/>
    <property type="match status" value="1"/>
</dbReference>
<dbReference type="InterPro" id="IPR035965">
    <property type="entry name" value="PAS-like_dom_sf"/>
</dbReference>
<evidence type="ECO:0000313" key="9">
    <source>
        <dbReference type="EMBL" id="GCE23685.1"/>
    </source>
</evidence>
<proteinExistence type="predicted"/>
<sequence>MEENVQIEAAVNSNYVDDYHTVEHDGQFFNSHHIQEQIDRIAQAHNAIIIRLDDRIVAWNQGAATLYGWSEEEARGKKIHMLLQTQFQEARETIEHSLHQEGQWEGQITHIHRTGTSMTIASRQVLVHMGPRQPAVIVEMNRDETERALLVQEHIEAIVRELALQKTAQQMNAFVGMISHELKTPLTSIKGNLQLSQLHLTRLQEQIAIDEVTRYELTTIQHSLARADRQVNMQNRLVNDLIDVSRIQTQQLNMRRKPCNLVPIVNEVLEDQRILTPTRLIQWETALLQAFVLADADRVGQVVNNYLSNALKYSPEDTPVKVHLEPEETMIRVSVSDQGSGISKSQQQLIWKQFHRVEDSKNHNGTGVSLGLGLYISQALIEQQGGQVGVESAPDSGSTFWFTLPAISSEKV</sequence>
<evidence type="ECO:0000313" key="10">
    <source>
        <dbReference type="Proteomes" id="UP000287188"/>
    </source>
</evidence>
<evidence type="ECO:0000259" key="8">
    <source>
        <dbReference type="PROSITE" id="PS50112"/>
    </source>
</evidence>
<gene>
    <name evidence="9" type="ORF">KDK_74850</name>
</gene>
<dbReference type="AlphaFoldDB" id="A0A402AX75"/>
<dbReference type="SMART" id="SM00388">
    <property type="entry name" value="HisKA"/>
    <property type="match status" value="1"/>
</dbReference>
<evidence type="ECO:0000256" key="1">
    <source>
        <dbReference type="ARBA" id="ARBA00000085"/>
    </source>
</evidence>
<feature type="domain" description="Histidine kinase" evidence="7">
    <location>
        <begin position="177"/>
        <end position="408"/>
    </location>
</feature>
<evidence type="ECO:0000256" key="6">
    <source>
        <dbReference type="ARBA" id="ARBA00023012"/>
    </source>
</evidence>
<dbReference type="Gene3D" id="1.10.287.130">
    <property type="match status" value="1"/>
</dbReference>
<dbReference type="Gene3D" id="3.30.450.20">
    <property type="entry name" value="PAS domain"/>
    <property type="match status" value="1"/>
</dbReference>
<dbReference type="SMART" id="SM00387">
    <property type="entry name" value="HATPase_c"/>
    <property type="match status" value="1"/>
</dbReference>
<evidence type="ECO:0000259" key="7">
    <source>
        <dbReference type="PROSITE" id="PS50109"/>
    </source>
</evidence>
<keyword evidence="10" id="KW-1185">Reference proteome</keyword>
<dbReference type="InterPro" id="IPR036890">
    <property type="entry name" value="HATPase_C_sf"/>
</dbReference>
<dbReference type="PRINTS" id="PR00344">
    <property type="entry name" value="BCTRLSENSOR"/>
</dbReference>
<dbReference type="FunFam" id="3.30.565.10:FF:000006">
    <property type="entry name" value="Sensor histidine kinase WalK"/>
    <property type="match status" value="1"/>
</dbReference>
<dbReference type="Pfam" id="PF02518">
    <property type="entry name" value="HATPase_c"/>
    <property type="match status" value="1"/>
</dbReference>
<protein>
    <recommendedName>
        <fullName evidence="2">histidine kinase</fullName>
        <ecNumber evidence="2">2.7.13.3</ecNumber>
    </recommendedName>
</protein>
<evidence type="ECO:0000256" key="5">
    <source>
        <dbReference type="ARBA" id="ARBA00022777"/>
    </source>
</evidence>
<dbReference type="InterPro" id="IPR036097">
    <property type="entry name" value="HisK_dim/P_sf"/>
</dbReference>
<dbReference type="EC" id="2.7.13.3" evidence="2"/>
<name>A0A402AX75_9CHLR</name>
<dbReference type="InterPro" id="IPR004358">
    <property type="entry name" value="Sig_transdc_His_kin-like_C"/>
</dbReference>
<accession>A0A402AX75</accession>
<dbReference type="Proteomes" id="UP000287188">
    <property type="component" value="Unassembled WGS sequence"/>
</dbReference>
<dbReference type="OrthoDB" id="9777816at2"/>
<dbReference type="InterPro" id="IPR000014">
    <property type="entry name" value="PAS"/>
</dbReference>
<feature type="domain" description="PAS" evidence="8">
    <location>
        <begin position="30"/>
        <end position="101"/>
    </location>
</feature>
<dbReference type="PROSITE" id="PS50109">
    <property type="entry name" value="HIS_KIN"/>
    <property type="match status" value="1"/>
</dbReference>
<dbReference type="CDD" id="cd00130">
    <property type="entry name" value="PAS"/>
    <property type="match status" value="1"/>
</dbReference>
<dbReference type="RefSeq" id="WP_126557071.1">
    <property type="nucleotide sequence ID" value="NZ_BIFS01000002.1"/>
</dbReference>
<evidence type="ECO:0000256" key="2">
    <source>
        <dbReference type="ARBA" id="ARBA00012438"/>
    </source>
</evidence>
<keyword evidence="3" id="KW-0597">Phosphoprotein</keyword>
<comment type="catalytic activity">
    <reaction evidence="1">
        <text>ATP + protein L-histidine = ADP + protein N-phospho-L-histidine.</text>
        <dbReference type="EC" id="2.7.13.3"/>
    </reaction>
</comment>
<dbReference type="GO" id="GO:0000155">
    <property type="term" value="F:phosphorelay sensor kinase activity"/>
    <property type="evidence" value="ECO:0007669"/>
    <property type="project" value="InterPro"/>
</dbReference>
<dbReference type="Gene3D" id="3.30.565.10">
    <property type="entry name" value="Histidine kinase-like ATPase, C-terminal domain"/>
    <property type="match status" value="1"/>
</dbReference>
<evidence type="ECO:0000256" key="3">
    <source>
        <dbReference type="ARBA" id="ARBA00022553"/>
    </source>
</evidence>